<dbReference type="EMBL" id="FOEC01000001">
    <property type="protein sequence ID" value="SEO38073.1"/>
    <property type="molecule type" value="Genomic_DNA"/>
</dbReference>
<dbReference type="GO" id="GO:0003677">
    <property type="term" value="F:DNA binding"/>
    <property type="evidence" value="ECO:0007669"/>
    <property type="project" value="UniProtKB-UniRule"/>
</dbReference>
<organism evidence="4 5">
    <name type="scientific">Denitrobacterium detoxificans</name>
    <dbReference type="NCBI Taxonomy" id="79604"/>
    <lineage>
        <taxon>Bacteria</taxon>
        <taxon>Bacillati</taxon>
        <taxon>Actinomycetota</taxon>
        <taxon>Coriobacteriia</taxon>
        <taxon>Eggerthellales</taxon>
        <taxon>Eggerthellaceae</taxon>
        <taxon>Denitrobacterium</taxon>
    </lineage>
</organism>
<dbReference type="Pfam" id="PF00440">
    <property type="entry name" value="TetR_N"/>
    <property type="match status" value="1"/>
</dbReference>
<dbReference type="PANTHER" id="PTHR43479:SF7">
    <property type="entry name" value="TETR-FAMILY TRANSCRIPTIONAL REGULATOR"/>
    <property type="match status" value="1"/>
</dbReference>
<evidence type="ECO:0000256" key="2">
    <source>
        <dbReference type="PROSITE-ProRule" id="PRU00335"/>
    </source>
</evidence>
<dbReference type="Proteomes" id="UP000182975">
    <property type="component" value="Unassembled WGS sequence"/>
</dbReference>
<dbReference type="InterPro" id="IPR009057">
    <property type="entry name" value="Homeodomain-like_sf"/>
</dbReference>
<dbReference type="InterPro" id="IPR050624">
    <property type="entry name" value="HTH-type_Tx_Regulator"/>
</dbReference>
<name>A0A1H8P955_9ACTN</name>
<accession>A0A1H8P955</accession>
<keyword evidence="5" id="KW-1185">Reference proteome</keyword>
<feature type="domain" description="HTH tetR-type" evidence="3">
    <location>
        <begin position="10"/>
        <end position="70"/>
    </location>
</feature>
<evidence type="ECO:0000259" key="3">
    <source>
        <dbReference type="PROSITE" id="PS50977"/>
    </source>
</evidence>
<proteinExistence type="predicted"/>
<feature type="DNA-binding region" description="H-T-H motif" evidence="2">
    <location>
        <begin position="33"/>
        <end position="52"/>
    </location>
</feature>
<dbReference type="STRING" id="79604.AAY81_09290"/>
<dbReference type="AlphaFoldDB" id="A0A1H8P955"/>
<evidence type="ECO:0000313" key="5">
    <source>
        <dbReference type="Proteomes" id="UP000182975"/>
    </source>
</evidence>
<protein>
    <submittedName>
        <fullName evidence="4">Transcriptional regulator, TetR family</fullName>
    </submittedName>
</protein>
<evidence type="ECO:0000313" key="4">
    <source>
        <dbReference type="EMBL" id="SEO38073.1"/>
    </source>
</evidence>
<keyword evidence="1 2" id="KW-0238">DNA-binding</keyword>
<dbReference type="PROSITE" id="PS50977">
    <property type="entry name" value="HTH_TETR_2"/>
    <property type="match status" value="1"/>
</dbReference>
<gene>
    <name evidence="4" type="ORF">SAMN02910314_00055</name>
</gene>
<reference evidence="5" key="1">
    <citation type="submission" date="2016-10" db="EMBL/GenBank/DDBJ databases">
        <authorList>
            <person name="Varghese N."/>
        </authorList>
    </citation>
    <scope>NUCLEOTIDE SEQUENCE [LARGE SCALE GENOMIC DNA]</scope>
    <source>
        <strain evidence="5">DSM 21843</strain>
    </source>
</reference>
<evidence type="ECO:0000256" key="1">
    <source>
        <dbReference type="ARBA" id="ARBA00023125"/>
    </source>
</evidence>
<dbReference type="SUPFAM" id="SSF46689">
    <property type="entry name" value="Homeodomain-like"/>
    <property type="match status" value="1"/>
</dbReference>
<dbReference type="InterPro" id="IPR001647">
    <property type="entry name" value="HTH_TetR"/>
</dbReference>
<sequence>MTARLDPRSLRTRAAIRRAFEDLMVEKNADRIKVKELTDRAGINRKTFYLHYETIESLFDEVVTELMDEFFEHYETTPDKPKDIDGHARRFFLFLVSQGDRAERLVCHAGSYDFGGRVYAEQMNRYRRLGKDPFGWLPEPEEELVLNFIRTTALDFYRQWVRGGRLVPQERAAQLLAHLTCQGVDDLME</sequence>
<dbReference type="Gene3D" id="1.10.357.10">
    <property type="entry name" value="Tetracycline Repressor, domain 2"/>
    <property type="match status" value="1"/>
</dbReference>
<dbReference type="RefSeq" id="WP_074777070.1">
    <property type="nucleotide sequence ID" value="NZ_CP011402.1"/>
</dbReference>
<dbReference type="PANTHER" id="PTHR43479">
    <property type="entry name" value="ACREF/ENVCD OPERON REPRESSOR-RELATED"/>
    <property type="match status" value="1"/>
</dbReference>